<dbReference type="NCBIfam" id="NF038094">
    <property type="entry name" value="CueP_fam"/>
    <property type="match status" value="1"/>
</dbReference>
<dbReference type="Gene3D" id="2.60.40.3700">
    <property type="match status" value="1"/>
</dbReference>
<dbReference type="RefSeq" id="WP_283924604.1">
    <property type="nucleotide sequence ID" value="NZ_CP126084.1"/>
</dbReference>
<gene>
    <name evidence="1" type="ORF">QNH46_12485</name>
</gene>
<evidence type="ECO:0000313" key="1">
    <source>
        <dbReference type="EMBL" id="WHX47002.1"/>
    </source>
</evidence>
<reference evidence="1" key="1">
    <citation type="submission" date="2023-05" db="EMBL/GenBank/DDBJ databases">
        <title>Comparative genomics of Bacillaceae isolates and their secondary metabolite potential.</title>
        <authorList>
            <person name="Song L."/>
            <person name="Nielsen L.J."/>
            <person name="Mohite O."/>
            <person name="Xu X."/>
            <person name="Weber T."/>
            <person name="Kovacs A.T."/>
        </authorList>
    </citation>
    <scope>NUCLEOTIDE SEQUENCE</scope>
    <source>
        <strain evidence="1">B2_4</strain>
    </source>
</reference>
<sequence length="177" mass="20129">MRKKWFFISIVSIIVLSGCISQQSKNNKGLTRSDIDIKQLVSDYSKGNIEDQSASINSTQLIVTNKDNSQLTYALPKDEFFVSIAPYIEQTHPCATHSLTGCRGELINTEFEVFIEDSEGNILRDEKLTSNSHGFIDLWLPRDKEYRISITQNEKKVESTFSTFESDDTCITTMKLI</sequence>
<dbReference type="Pfam" id="PF21172">
    <property type="entry name" value="CueP"/>
    <property type="match status" value="1"/>
</dbReference>
<proteinExistence type="predicted"/>
<dbReference type="EMBL" id="CP126084">
    <property type="protein sequence ID" value="WHX47002.1"/>
    <property type="molecule type" value="Genomic_DNA"/>
</dbReference>
<evidence type="ECO:0000313" key="2">
    <source>
        <dbReference type="Proteomes" id="UP001177943"/>
    </source>
</evidence>
<organism evidence="1 2">
    <name type="scientific">Paenibacillus woosongensis</name>
    <dbReference type="NCBI Taxonomy" id="307580"/>
    <lineage>
        <taxon>Bacteria</taxon>
        <taxon>Bacillati</taxon>
        <taxon>Bacillota</taxon>
        <taxon>Bacilli</taxon>
        <taxon>Bacillales</taxon>
        <taxon>Paenibacillaceae</taxon>
        <taxon>Paenibacillus</taxon>
    </lineage>
</organism>
<dbReference type="Proteomes" id="UP001177943">
    <property type="component" value="Chromosome"/>
</dbReference>
<name>A0AA95I331_9BACL</name>
<dbReference type="KEGG" id="pwn:QNH46_12485"/>
<dbReference type="AlphaFoldDB" id="A0AA95I331"/>
<dbReference type="InterPro" id="IPR047808">
    <property type="entry name" value="CueP-like"/>
</dbReference>
<dbReference type="PROSITE" id="PS51257">
    <property type="entry name" value="PROKAR_LIPOPROTEIN"/>
    <property type="match status" value="1"/>
</dbReference>
<protein>
    <submittedName>
        <fullName evidence="1">CueP family metal-binding protein</fullName>
    </submittedName>
</protein>
<accession>A0AA95I331</accession>